<proteinExistence type="predicted"/>
<evidence type="ECO:0000313" key="2">
    <source>
        <dbReference type="Proteomes" id="UP000003394"/>
    </source>
</evidence>
<evidence type="ECO:0008006" key="3">
    <source>
        <dbReference type="Google" id="ProtNLM"/>
    </source>
</evidence>
<accession>A0ABM9XIT3</accession>
<dbReference type="EMBL" id="ACFT01000002">
    <property type="protein sequence ID" value="EEF16093.1"/>
    <property type="molecule type" value="Genomic_DNA"/>
</dbReference>
<name>A0ABM9XIT3_9PAST</name>
<reference evidence="1 2" key="1">
    <citation type="journal article" date="2010" name="Vet. Microbiol.">
        <title>Production of haemolysins by strains of the Actinobacillus minor/porcitonsillarum complex.</title>
        <authorList>
            <person name="Arya G."/>
            <person name="Niven D.F."/>
        </authorList>
    </citation>
    <scope>NUCLEOTIDE SEQUENCE [LARGE SCALE GENOMIC DNA]</scope>
    <source>
        <strain evidence="2">strain 202</strain>
    </source>
</reference>
<organism evidence="1 2">
    <name type="scientific">Actinobacillus minor 202</name>
    <dbReference type="NCBI Taxonomy" id="591023"/>
    <lineage>
        <taxon>Bacteria</taxon>
        <taxon>Pseudomonadati</taxon>
        <taxon>Pseudomonadota</taxon>
        <taxon>Gammaproteobacteria</taxon>
        <taxon>Pasteurellales</taxon>
        <taxon>Pasteurellaceae</taxon>
        <taxon>Actinobacillus</taxon>
    </lineage>
</organism>
<comment type="caution">
    <text evidence="1">The sequence shown here is derived from an EMBL/GenBank/DDBJ whole genome shotgun (WGS) entry which is preliminary data.</text>
</comment>
<keyword evidence="2" id="KW-1185">Reference proteome</keyword>
<gene>
    <name evidence="1" type="ORF">AM202_0047</name>
</gene>
<protein>
    <recommendedName>
        <fullName evidence="3">DNA repair ATPase</fullName>
    </recommendedName>
</protein>
<dbReference type="Proteomes" id="UP000003394">
    <property type="component" value="Unassembled WGS sequence"/>
</dbReference>
<sequence>MKFHNTCRVPIYFSQISTKIEELQRERKRVVEHLTLLDERLSTLHSALEIMQSQDEAVLQLNSETYHKHKVRHQIYKKRPRYTIVSYLKENAHREVSSHEIAQMLLDKEQSTDTVTERHINPIRQVLNPLHKQGLVKKRVLLHQTTYWQWVV</sequence>
<evidence type="ECO:0000313" key="1">
    <source>
        <dbReference type="EMBL" id="EEF16093.1"/>
    </source>
</evidence>
<dbReference type="RefSeq" id="WP_005817662.1">
    <property type="nucleotide sequence ID" value="NZ_ACFT01000002.1"/>
</dbReference>